<dbReference type="GO" id="GO:0019509">
    <property type="term" value="P:L-methionine salvage from methylthioadenosine"/>
    <property type="evidence" value="ECO:0007669"/>
    <property type="project" value="UniProtKB-UniRule"/>
</dbReference>
<dbReference type="InterPro" id="IPR023943">
    <property type="entry name" value="Enolase-ppase_E1"/>
</dbReference>
<keyword evidence="3 6" id="KW-0378">Hydrolase</keyword>
<dbReference type="SFLD" id="SFLDS00003">
    <property type="entry name" value="Haloacid_Dehalogenase"/>
    <property type="match status" value="1"/>
</dbReference>
<dbReference type="SFLD" id="SFLDG01133">
    <property type="entry name" value="C1.5.4:_Enolase-phosphatase_Li"/>
    <property type="match status" value="1"/>
</dbReference>
<keyword evidence="6" id="KW-0963">Cytoplasm</keyword>
<dbReference type="InterPro" id="IPR036412">
    <property type="entry name" value="HAD-like_sf"/>
</dbReference>
<comment type="caution">
    <text evidence="8">The sequence shown here is derived from an EMBL/GenBank/DDBJ whole genome shotgun (WGS) entry which is preliminary data.</text>
</comment>
<dbReference type="EC" id="3.1.3.77" evidence="6"/>
<dbReference type="OrthoDB" id="272500at2759"/>
<evidence type="ECO:0000256" key="2">
    <source>
        <dbReference type="ARBA" id="ARBA00022723"/>
    </source>
</evidence>
<dbReference type="OMA" id="LQGMVWE"/>
<feature type="binding site" evidence="6">
    <location>
        <position position="27"/>
    </location>
    <ligand>
        <name>Mg(2+)</name>
        <dbReference type="ChEBI" id="CHEBI:18420"/>
    </ligand>
</feature>
<comment type="cofactor">
    <cofactor evidence="6">
        <name>Mg(2+)</name>
        <dbReference type="ChEBI" id="CHEBI:18420"/>
    </cofactor>
    <text evidence="6">Binds 1 Mg(2+) ion per subunit.</text>
</comment>
<comment type="similarity">
    <text evidence="6">Belongs to the HAD-like hydrolase superfamily. MasA/MtnC family.</text>
</comment>
<organism evidence="8 9">
    <name type="scientific">Pomacea canaliculata</name>
    <name type="common">Golden apple snail</name>
    <dbReference type="NCBI Taxonomy" id="400727"/>
    <lineage>
        <taxon>Eukaryota</taxon>
        <taxon>Metazoa</taxon>
        <taxon>Spiralia</taxon>
        <taxon>Lophotrochozoa</taxon>
        <taxon>Mollusca</taxon>
        <taxon>Gastropoda</taxon>
        <taxon>Caenogastropoda</taxon>
        <taxon>Architaenioglossa</taxon>
        <taxon>Ampullarioidea</taxon>
        <taxon>Ampullariidae</taxon>
        <taxon>Pomacea</taxon>
    </lineage>
</organism>
<dbReference type="AlphaFoldDB" id="A0A2T7NXK5"/>
<dbReference type="UniPathway" id="UPA00904">
    <property type="reaction ID" value="UER00876"/>
</dbReference>
<dbReference type="GO" id="GO:0043874">
    <property type="term" value="F:acireductone synthase activity"/>
    <property type="evidence" value="ECO:0007669"/>
    <property type="project" value="UniProtKB-EC"/>
</dbReference>
<gene>
    <name evidence="8" type="ORF">C0Q70_13562</name>
</gene>
<dbReference type="HAMAP" id="MF_01681">
    <property type="entry name" value="Salvage_MtnC"/>
    <property type="match status" value="1"/>
</dbReference>
<keyword evidence="1 6" id="KW-0028">Amino-acid biosynthesis</keyword>
<evidence type="ECO:0000256" key="7">
    <source>
        <dbReference type="SAM" id="MobiDB-lite"/>
    </source>
</evidence>
<feature type="binding site" evidence="6">
    <location>
        <position position="194"/>
    </location>
    <ligand>
        <name>substrate</name>
    </ligand>
</feature>
<feature type="region of interest" description="Disordered" evidence="7">
    <location>
        <begin position="266"/>
        <end position="312"/>
    </location>
</feature>
<dbReference type="InterPro" id="IPR023214">
    <property type="entry name" value="HAD_sf"/>
</dbReference>
<dbReference type="Gene3D" id="1.10.720.60">
    <property type="match status" value="1"/>
</dbReference>
<dbReference type="InterPro" id="IPR027511">
    <property type="entry name" value="ENOPH1_eukaryotes"/>
</dbReference>
<keyword evidence="4 6" id="KW-0460">Magnesium</keyword>
<dbReference type="SFLD" id="SFLDG01129">
    <property type="entry name" value="C1.5:_HAD__Beta-PGM__Phosphata"/>
    <property type="match status" value="1"/>
</dbReference>
<dbReference type="NCBIfam" id="TIGR01691">
    <property type="entry name" value="enolase-ppase"/>
    <property type="match status" value="1"/>
</dbReference>
<evidence type="ECO:0000256" key="4">
    <source>
        <dbReference type="ARBA" id="ARBA00022842"/>
    </source>
</evidence>
<comment type="subcellular location">
    <subcellularLocation>
        <location evidence="6">Cytoplasm</location>
    </subcellularLocation>
    <subcellularLocation>
        <location evidence="6">Nucleus</location>
    </subcellularLocation>
</comment>
<evidence type="ECO:0000256" key="6">
    <source>
        <dbReference type="HAMAP-Rule" id="MF_03117"/>
    </source>
</evidence>
<evidence type="ECO:0000313" key="9">
    <source>
        <dbReference type="Proteomes" id="UP000245119"/>
    </source>
</evidence>
<dbReference type="PANTHER" id="PTHR20371">
    <property type="entry name" value="ENOLASE-PHOSPHATASE E1"/>
    <property type="match status" value="1"/>
</dbReference>
<dbReference type="Proteomes" id="UP000245119">
    <property type="component" value="Linkage Group LG8"/>
</dbReference>
<dbReference type="PANTHER" id="PTHR20371:SF1">
    <property type="entry name" value="ENOLASE-PHOSPHATASE E1"/>
    <property type="match status" value="1"/>
</dbReference>
<name>A0A2T7NXK5_POMCA</name>
<keyword evidence="6" id="KW-0539">Nucleus</keyword>
<evidence type="ECO:0000256" key="1">
    <source>
        <dbReference type="ARBA" id="ARBA00022605"/>
    </source>
</evidence>
<sequence length="312" mass="34920">MMAPQKRSAAEAESLLVGVKCIVVDIEGTTTPITFVKDKLYPYVSDNLESYLKETYDEAETKKDITALRELAKKDKEESVEGAVEIPDAAAGKEEVIKGVVANVRWQMDNDRKSTELKQLQGHIWRQAYESGTLKGELFEDCAPMLRMLSEEGFMLYTYSSGSVESQKLLFANSSEGDLTEVFSGFFDTSVGQKTDPNSYKNIAKEINDDKPADEILFLTDSPEEAEAAVAAGWRSALVIRPGNADLTDEHLQNFACIEQFDELYGDEDEEDIKRMHQEDNGEAEEEDEEEVDEDEEEENEEEEGEGDGDDA</sequence>
<dbReference type="HAMAP" id="MF_03117">
    <property type="entry name" value="Salvage_MtnC_euk"/>
    <property type="match status" value="1"/>
</dbReference>
<dbReference type="SFLD" id="SFLDF00044">
    <property type="entry name" value="enolase-phosphatase"/>
    <property type="match status" value="1"/>
</dbReference>
<protein>
    <recommendedName>
        <fullName evidence="6">Enolase-phosphatase E1</fullName>
        <ecNumber evidence="6">3.1.3.77</ecNumber>
    </recommendedName>
    <alternativeName>
        <fullName evidence="6">2,3-diketo-5-methylthio-1-phosphopentane phosphatase</fullName>
    </alternativeName>
</protein>
<evidence type="ECO:0000256" key="5">
    <source>
        <dbReference type="ARBA" id="ARBA00023167"/>
    </source>
</evidence>
<evidence type="ECO:0000256" key="3">
    <source>
        <dbReference type="ARBA" id="ARBA00022801"/>
    </source>
</evidence>
<dbReference type="GO" id="GO:0000287">
    <property type="term" value="F:magnesium ion binding"/>
    <property type="evidence" value="ECO:0007669"/>
    <property type="project" value="UniProtKB-UniRule"/>
</dbReference>
<dbReference type="GO" id="GO:0005634">
    <property type="term" value="C:nucleus"/>
    <property type="evidence" value="ECO:0007669"/>
    <property type="project" value="UniProtKB-SubCell"/>
</dbReference>
<comment type="catalytic activity">
    <reaction evidence="6">
        <text>5-methylsulfanyl-2,3-dioxopentyl phosphate + H2O = 1,2-dihydroxy-5-(methylsulfanyl)pent-1-en-3-one + phosphate</text>
        <dbReference type="Rhea" id="RHEA:21700"/>
        <dbReference type="ChEBI" id="CHEBI:15377"/>
        <dbReference type="ChEBI" id="CHEBI:43474"/>
        <dbReference type="ChEBI" id="CHEBI:49252"/>
        <dbReference type="ChEBI" id="CHEBI:58828"/>
        <dbReference type="EC" id="3.1.3.77"/>
    </reaction>
</comment>
<feature type="binding site" evidence="6">
    <location>
        <begin position="160"/>
        <end position="161"/>
    </location>
    <ligand>
        <name>substrate</name>
    </ligand>
</feature>
<comment type="pathway">
    <text evidence="6">Amino-acid biosynthesis; L-methionine biosynthesis via salvage pathway; L-methionine from S-methyl-5-thio-alpha-D-ribose 1-phosphate: step 4/6.</text>
</comment>
<dbReference type="NCBIfam" id="TIGR01549">
    <property type="entry name" value="HAD-SF-IA-v1"/>
    <property type="match status" value="1"/>
</dbReference>
<feature type="binding site" evidence="6">
    <location>
        <position position="25"/>
    </location>
    <ligand>
        <name>Mg(2+)</name>
        <dbReference type="ChEBI" id="CHEBI:18420"/>
    </ligand>
</feature>
<dbReference type="Pfam" id="PF00702">
    <property type="entry name" value="Hydrolase"/>
    <property type="match status" value="1"/>
</dbReference>
<dbReference type="CDD" id="cd01629">
    <property type="entry name" value="HAD_EP"/>
    <property type="match status" value="1"/>
</dbReference>
<feature type="binding site" evidence="6">
    <location>
        <position position="221"/>
    </location>
    <ligand>
        <name>Mg(2+)</name>
        <dbReference type="ChEBI" id="CHEBI:18420"/>
    </ligand>
</feature>
<proteinExistence type="inferred from homology"/>
<comment type="subunit">
    <text evidence="6">Monomer.</text>
</comment>
<keyword evidence="5 6" id="KW-0486">Methionine biosynthesis</keyword>
<dbReference type="EMBL" id="PZQS01000008">
    <property type="protein sequence ID" value="PVD25898.1"/>
    <property type="molecule type" value="Genomic_DNA"/>
</dbReference>
<dbReference type="Gene3D" id="3.40.50.1000">
    <property type="entry name" value="HAD superfamily/HAD-like"/>
    <property type="match status" value="1"/>
</dbReference>
<accession>A0A2T7NXK5</accession>
<evidence type="ECO:0000313" key="8">
    <source>
        <dbReference type="EMBL" id="PVD25898.1"/>
    </source>
</evidence>
<keyword evidence="2 6" id="KW-0479">Metal-binding</keyword>
<dbReference type="GO" id="GO:0005737">
    <property type="term" value="C:cytoplasm"/>
    <property type="evidence" value="ECO:0007669"/>
    <property type="project" value="UniProtKB-SubCell"/>
</dbReference>
<dbReference type="SUPFAM" id="SSF56784">
    <property type="entry name" value="HAD-like"/>
    <property type="match status" value="1"/>
</dbReference>
<dbReference type="STRING" id="400727.A0A2T7NXK5"/>
<comment type="pathway">
    <text evidence="6">Amino-acid biosynthesis; L-methionine biosynthesis via salvage pathway; L-methionine from S-methyl-5-thio-alpha-D-ribose 1-phosphate: step 3/6.</text>
</comment>
<keyword evidence="9" id="KW-1185">Reference proteome</keyword>
<dbReference type="InterPro" id="IPR006439">
    <property type="entry name" value="HAD-SF_hydro_IA"/>
</dbReference>
<comment type="function">
    <text evidence="6">Bifunctional enzyme that catalyzes the enolization of 2,3-diketo-5-methylthiopentyl-1-phosphate (DK-MTP-1-P) into the intermediate 2-hydroxy-3-keto-5-methylthiopentenyl-1-phosphate (HK-MTPenyl-1-P), which is then dephosphorylated to form the acireductone 1,2-dihydroxy-3-keto-5-methylthiopentene (DHK-MTPene).</text>
</comment>
<feature type="compositionally biased region" description="Acidic residues" evidence="7">
    <location>
        <begin position="281"/>
        <end position="312"/>
    </location>
</feature>
<reference evidence="8 9" key="1">
    <citation type="submission" date="2018-04" db="EMBL/GenBank/DDBJ databases">
        <title>The genome of golden apple snail Pomacea canaliculata provides insight into stress tolerance and invasive adaptation.</title>
        <authorList>
            <person name="Liu C."/>
            <person name="Liu B."/>
            <person name="Ren Y."/>
            <person name="Zhang Y."/>
            <person name="Wang H."/>
            <person name="Li S."/>
            <person name="Jiang F."/>
            <person name="Yin L."/>
            <person name="Zhang G."/>
            <person name="Qian W."/>
            <person name="Fan W."/>
        </authorList>
    </citation>
    <scope>NUCLEOTIDE SEQUENCE [LARGE SCALE GENOMIC DNA]</scope>
    <source>
        <strain evidence="8">SZHN2017</strain>
        <tissue evidence="8">Muscle</tissue>
    </source>
</reference>